<protein>
    <recommendedName>
        <fullName evidence="3">ABM domain-containing protein</fullName>
    </recommendedName>
</protein>
<evidence type="ECO:0000313" key="1">
    <source>
        <dbReference type="EMBL" id="KWU67459.1"/>
    </source>
</evidence>
<sequence length="80" mass="9374">MEEQLREMGRDVLIPINKESGSMNAYFLEPKDDNLSFGVVSIWSDKETLDTMKNSERYRTLIQNMSPLIKSLTDRLYLTR</sequence>
<dbReference type="InterPro" id="IPR011008">
    <property type="entry name" value="Dimeric_a/b-barrel"/>
</dbReference>
<dbReference type="AlphaFoldDB" id="A0A109GIR0"/>
<comment type="caution">
    <text evidence="1">The sequence shown here is derived from an EMBL/GenBank/DDBJ whole genome shotgun (WGS) entry which is preliminary data.</text>
</comment>
<dbReference type="EMBL" id="LRPH01000027">
    <property type="protein sequence ID" value="KWU67459.1"/>
    <property type="molecule type" value="Genomic_DNA"/>
</dbReference>
<dbReference type="Proteomes" id="UP000065797">
    <property type="component" value="Unassembled WGS sequence"/>
</dbReference>
<reference evidence="1 2" key="1">
    <citation type="submission" date="2016-01" db="EMBL/GenBank/DDBJ databases">
        <authorList>
            <person name="McClelland M."/>
            <person name="Jain A."/>
            <person name="Saraogi P."/>
            <person name="Mendelson R."/>
            <person name="Westerman R."/>
            <person name="SanMiguel P."/>
            <person name="Csonka L."/>
        </authorList>
    </citation>
    <scope>NUCLEOTIDE SEQUENCE [LARGE SCALE GENOMIC DNA]</scope>
    <source>
        <strain evidence="1 2">PE8-15</strain>
    </source>
</reference>
<gene>
    <name evidence="1" type="ORF">AWW70_06065</name>
</gene>
<name>A0A109GIR0_BACMY</name>
<proteinExistence type="predicted"/>
<evidence type="ECO:0000313" key="2">
    <source>
        <dbReference type="Proteomes" id="UP000065797"/>
    </source>
</evidence>
<evidence type="ECO:0008006" key="3">
    <source>
        <dbReference type="Google" id="ProtNLM"/>
    </source>
</evidence>
<organism evidence="1 2">
    <name type="scientific">Bacillus mycoides</name>
    <dbReference type="NCBI Taxonomy" id="1405"/>
    <lineage>
        <taxon>Bacteria</taxon>
        <taxon>Bacillati</taxon>
        <taxon>Bacillota</taxon>
        <taxon>Bacilli</taxon>
        <taxon>Bacillales</taxon>
        <taxon>Bacillaceae</taxon>
        <taxon>Bacillus</taxon>
        <taxon>Bacillus cereus group</taxon>
    </lineage>
</organism>
<dbReference type="SUPFAM" id="SSF54909">
    <property type="entry name" value="Dimeric alpha+beta barrel"/>
    <property type="match status" value="1"/>
</dbReference>
<dbReference type="Gene3D" id="3.30.70.100">
    <property type="match status" value="1"/>
</dbReference>
<accession>A0A109GIR0</accession>